<proteinExistence type="predicted"/>
<reference evidence="4" key="1">
    <citation type="submission" date="2021-03" db="EMBL/GenBank/DDBJ databases">
        <authorList>
            <person name="Wang G."/>
        </authorList>
    </citation>
    <scope>NUCLEOTIDE SEQUENCE</scope>
    <source>
        <strain evidence="4">KCTC 12899</strain>
    </source>
</reference>
<comment type="caution">
    <text evidence="4">The sequence shown here is derived from an EMBL/GenBank/DDBJ whole genome shotgun (WGS) entry which is preliminary data.</text>
</comment>
<dbReference type="RefSeq" id="WP_207862333.1">
    <property type="nucleotide sequence ID" value="NZ_JAFREP010000034.1"/>
</dbReference>
<sequence>MSELSFEQFKKIVAEQLGIDKARLAETSHLTDDLGADSIAMVNIVAEVEALLDEEFDEVPFEDIETLGQAYKLLTEQG</sequence>
<dbReference type="AlphaFoldDB" id="A0A8J7QQK6"/>
<dbReference type="Proteomes" id="UP000664417">
    <property type="component" value="Unassembled WGS sequence"/>
</dbReference>
<dbReference type="PROSITE" id="PS00012">
    <property type="entry name" value="PHOSPHOPANTETHEINE"/>
    <property type="match status" value="1"/>
</dbReference>
<dbReference type="InterPro" id="IPR036736">
    <property type="entry name" value="ACP-like_sf"/>
</dbReference>
<name>A0A8J7QQK6_9BACT</name>
<dbReference type="PROSITE" id="PS50075">
    <property type="entry name" value="CARRIER"/>
    <property type="match status" value="1"/>
</dbReference>
<keyword evidence="1" id="KW-0596">Phosphopantetheine</keyword>
<evidence type="ECO:0000256" key="2">
    <source>
        <dbReference type="ARBA" id="ARBA00022553"/>
    </source>
</evidence>
<evidence type="ECO:0000313" key="5">
    <source>
        <dbReference type="Proteomes" id="UP000664417"/>
    </source>
</evidence>
<dbReference type="Gene3D" id="1.10.1200.10">
    <property type="entry name" value="ACP-like"/>
    <property type="match status" value="1"/>
</dbReference>
<keyword evidence="5" id="KW-1185">Reference proteome</keyword>
<keyword evidence="2" id="KW-0597">Phosphoprotein</keyword>
<dbReference type="InterPro" id="IPR009081">
    <property type="entry name" value="PP-bd_ACP"/>
</dbReference>
<evidence type="ECO:0000256" key="1">
    <source>
        <dbReference type="ARBA" id="ARBA00022450"/>
    </source>
</evidence>
<protein>
    <submittedName>
        <fullName evidence="4">Acyl carrier protein</fullName>
    </submittedName>
</protein>
<accession>A0A8J7QQK6</accession>
<dbReference type="SUPFAM" id="SSF47336">
    <property type="entry name" value="ACP-like"/>
    <property type="match status" value="1"/>
</dbReference>
<dbReference type="EMBL" id="JAFREP010000034">
    <property type="protein sequence ID" value="MBO1322360.1"/>
    <property type="molecule type" value="Genomic_DNA"/>
</dbReference>
<organism evidence="4 5">
    <name type="scientific">Acanthopleuribacter pedis</name>
    <dbReference type="NCBI Taxonomy" id="442870"/>
    <lineage>
        <taxon>Bacteria</taxon>
        <taxon>Pseudomonadati</taxon>
        <taxon>Acidobacteriota</taxon>
        <taxon>Holophagae</taxon>
        <taxon>Acanthopleuribacterales</taxon>
        <taxon>Acanthopleuribacteraceae</taxon>
        <taxon>Acanthopleuribacter</taxon>
    </lineage>
</organism>
<gene>
    <name evidence="4" type="ORF">J3U88_28060</name>
</gene>
<dbReference type="Pfam" id="PF00550">
    <property type="entry name" value="PP-binding"/>
    <property type="match status" value="1"/>
</dbReference>
<evidence type="ECO:0000313" key="4">
    <source>
        <dbReference type="EMBL" id="MBO1322360.1"/>
    </source>
</evidence>
<feature type="domain" description="Carrier" evidence="3">
    <location>
        <begin position="3"/>
        <end position="78"/>
    </location>
</feature>
<evidence type="ECO:0000259" key="3">
    <source>
        <dbReference type="PROSITE" id="PS50075"/>
    </source>
</evidence>
<dbReference type="InterPro" id="IPR006162">
    <property type="entry name" value="Ppantetheine_attach_site"/>
</dbReference>